<keyword evidence="1" id="KW-0472">Membrane</keyword>
<dbReference type="Proteomes" id="UP000629025">
    <property type="component" value="Unassembled WGS sequence"/>
</dbReference>
<organism evidence="2 3">
    <name type="scientific">Marinobacterium zhoushanense</name>
    <dbReference type="NCBI Taxonomy" id="1679163"/>
    <lineage>
        <taxon>Bacteria</taxon>
        <taxon>Pseudomonadati</taxon>
        <taxon>Pseudomonadota</taxon>
        <taxon>Gammaproteobacteria</taxon>
        <taxon>Oceanospirillales</taxon>
        <taxon>Oceanospirillaceae</taxon>
        <taxon>Marinobacterium</taxon>
    </lineage>
</organism>
<dbReference type="EMBL" id="BMIJ01000001">
    <property type="protein sequence ID" value="GGB81507.1"/>
    <property type="molecule type" value="Genomic_DNA"/>
</dbReference>
<keyword evidence="1" id="KW-0812">Transmembrane</keyword>
<keyword evidence="3" id="KW-1185">Reference proteome</keyword>
<protein>
    <recommendedName>
        <fullName evidence="4">SMODS-associating 2TM beta-strand rich effector domain-containing protein</fullName>
    </recommendedName>
</protein>
<comment type="caution">
    <text evidence="2">The sequence shown here is derived from an EMBL/GenBank/DDBJ whole genome shotgun (WGS) entry which is preliminary data.</text>
</comment>
<feature type="transmembrane region" description="Helical" evidence="1">
    <location>
        <begin position="6"/>
        <end position="26"/>
    </location>
</feature>
<keyword evidence="1" id="KW-1133">Transmembrane helix</keyword>
<accession>A0ABQ1JY60</accession>
<name>A0ABQ1JY60_9GAMM</name>
<evidence type="ECO:0000313" key="3">
    <source>
        <dbReference type="Proteomes" id="UP000629025"/>
    </source>
</evidence>
<evidence type="ECO:0000313" key="2">
    <source>
        <dbReference type="EMBL" id="GGB81507.1"/>
    </source>
</evidence>
<evidence type="ECO:0008006" key="4">
    <source>
        <dbReference type="Google" id="ProtNLM"/>
    </source>
</evidence>
<proteinExistence type="predicted"/>
<reference evidence="3" key="1">
    <citation type="journal article" date="2019" name="Int. J. Syst. Evol. Microbiol.">
        <title>The Global Catalogue of Microorganisms (GCM) 10K type strain sequencing project: providing services to taxonomists for standard genome sequencing and annotation.</title>
        <authorList>
            <consortium name="The Broad Institute Genomics Platform"/>
            <consortium name="The Broad Institute Genome Sequencing Center for Infectious Disease"/>
            <person name="Wu L."/>
            <person name="Ma J."/>
        </authorList>
    </citation>
    <scope>NUCLEOTIDE SEQUENCE [LARGE SCALE GENOMIC DNA]</scope>
    <source>
        <strain evidence="3">CGMCC 1.15341</strain>
    </source>
</reference>
<gene>
    <name evidence="2" type="ORF">GCM10011352_04070</name>
</gene>
<evidence type="ECO:0000256" key="1">
    <source>
        <dbReference type="SAM" id="Phobius"/>
    </source>
</evidence>
<sequence>MTEFLMGILSSIVATALITAVVKWGWPSFKDKCLYNGVRIAGTWDITEVRNSKNVKVGRIELKQQGRIITGTSTRTKTRDGKKSERNFQYHGSISGHQVTLTFEDAKGVGFDTGTYVFIVQNDSKTMVGMATFHGKTENKIVSEPRTLIKAVS</sequence>